<sequence length="156" mass="16887">MARRVAFSPLDLSDTFKEYYYSQRDPATAPRTTPLHTAVLNGELDRTKRLLATGKVEASAKDASGYTALHHACLLRRHDLVSILLTHGADVNVAASDGNTPLHKAAQGGDLRVVQVLVNAGTDSFTANMHGATAVDESARRKHSEVTALLRQLMLK</sequence>
<keyword evidence="1" id="KW-0677">Repeat</keyword>
<gene>
    <name evidence="4" type="ORF">Poli38472_005132</name>
</gene>
<dbReference type="Pfam" id="PF00023">
    <property type="entry name" value="Ank"/>
    <property type="match status" value="1"/>
</dbReference>
<reference evidence="4" key="1">
    <citation type="submission" date="2019-03" db="EMBL/GenBank/DDBJ databases">
        <title>Long read genome sequence of the mycoparasitic Pythium oligandrum ATCC 38472 isolated from sugarbeet rhizosphere.</title>
        <authorList>
            <person name="Gaulin E."/>
        </authorList>
    </citation>
    <scope>NUCLEOTIDE SEQUENCE</scope>
    <source>
        <strain evidence="4">ATCC 38472_TT</strain>
    </source>
</reference>
<feature type="repeat" description="ANK" evidence="3">
    <location>
        <begin position="97"/>
        <end position="129"/>
    </location>
</feature>
<feature type="repeat" description="ANK" evidence="3">
    <location>
        <begin position="64"/>
        <end position="96"/>
    </location>
</feature>
<evidence type="ECO:0000313" key="5">
    <source>
        <dbReference type="Proteomes" id="UP000794436"/>
    </source>
</evidence>
<evidence type="ECO:0000256" key="2">
    <source>
        <dbReference type="ARBA" id="ARBA00023043"/>
    </source>
</evidence>
<dbReference type="AlphaFoldDB" id="A0A8K1CFH8"/>
<comment type="caution">
    <text evidence="4">The sequence shown here is derived from an EMBL/GenBank/DDBJ whole genome shotgun (WGS) entry which is preliminary data.</text>
</comment>
<organism evidence="4 5">
    <name type="scientific">Pythium oligandrum</name>
    <name type="common">Mycoparasitic fungus</name>
    <dbReference type="NCBI Taxonomy" id="41045"/>
    <lineage>
        <taxon>Eukaryota</taxon>
        <taxon>Sar</taxon>
        <taxon>Stramenopiles</taxon>
        <taxon>Oomycota</taxon>
        <taxon>Peronosporomycetes</taxon>
        <taxon>Pythiales</taxon>
        <taxon>Pythiaceae</taxon>
        <taxon>Pythium</taxon>
    </lineage>
</organism>
<dbReference type="PROSITE" id="PS50088">
    <property type="entry name" value="ANK_REPEAT"/>
    <property type="match status" value="2"/>
</dbReference>
<evidence type="ECO:0000256" key="1">
    <source>
        <dbReference type="ARBA" id="ARBA00022737"/>
    </source>
</evidence>
<keyword evidence="2 3" id="KW-0040">ANK repeat</keyword>
<accession>A0A8K1CFH8</accession>
<dbReference type="Proteomes" id="UP000794436">
    <property type="component" value="Unassembled WGS sequence"/>
</dbReference>
<dbReference type="Pfam" id="PF12796">
    <property type="entry name" value="Ank_2"/>
    <property type="match status" value="1"/>
</dbReference>
<dbReference type="PANTHER" id="PTHR24171">
    <property type="entry name" value="ANKYRIN REPEAT DOMAIN-CONTAINING PROTEIN 39-RELATED"/>
    <property type="match status" value="1"/>
</dbReference>
<dbReference type="InterPro" id="IPR036770">
    <property type="entry name" value="Ankyrin_rpt-contain_sf"/>
</dbReference>
<dbReference type="OrthoDB" id="40158at2759"/>
<dbReference type="EMBL" id="SPLM01000073">
    <property type="protein sequence ID" value="TMW62514.1"/>
    <property type="molecule type" value="Genomic_DNA"/>
</dbReference>
<dbReference type="Gene3D" id="1.25.40.20">
    <property type="entry name" value="Ankyrin repeat-containing domain"/>
    <property type="match status" value="2"/>
</dbReference>
<dbReference type="SMART" id="SM00248">
    <property type="entry name" value="ANK"/>
    <property type="match status" value="3"/>
</dbReference>
<proteinExistence type="predicted"/>
<dbReference type="PROSITE" id="PS50297">
    <property type="entry name" value="ANK_REP_REGION"/>
    <property type="match status" value="2"/>
</dbReference>
<dbReference type="InterPro" id="IPR002110">
    <property type="entry name" value="Ankyrin_rpt"/>
</dbReference>
<evidence type="ECO:0000313" key="4">
    <source>
        <dbReference type="EMBL" id="TMW62514.1"/>
    </source>
</evidence>
<name>A0A8K1CFH8_PYTOL</name>
<evidence type="ECO:0000256" key="3">
    <source>
        <dbReference type="PROSITE-ProRule" id="PRU00023"/>
    </source>
</evidence>
<dbReference type="SUPFAM" id="SSF48403">
    <property type="entry name" value="Ankyrin repeat"/>
    <property type="match status" value="1"/>
</dbReference>
<protein>
    <submittedName>
        <fullName evidence="4">Uncharacterized protein</fullName>
    </submittedName>
</protein>
<dbReference type="PRINTS" id="PR01415">
    <property type="entry name" value="ANKYRIN"/>
</dbReference>
<keyword evidence="5" id="KW-1185">Reference proteome</keyword>